<dbReference type="Pfam" id="PF00072">
    <property type="entry name" value="Response_reg"/>
    <property type="match status" value="1"/>
</dbReference>
<feature type="modified residue" description="4-aspartylphosphate" evidence="12">
    <location>
        <position position="1277"/>
    </location>
</feature>
<keyword evidence="6" id="KW-0418">Kinase</keyword>
<dbReference type="Gene3D" id="1.10.287.130">
    <property type="match status" value="1"/>
</dbReference>
<evidence type="ECO:0000256" key="7">
    <source>
        <dbReference type="ARBA" id="ARBA00022840"/>
    </source>
</evidence>
<evidence type="ECO:0000256" key="11">
    <source>
        <dbReference type="ARBA" id="ARBA00023163"/>
    </source>
</evidence>
<name>A0A2D0NB31_FLAN2</name>
<dbReference type="InterPro" id="IPR003661">
    <property type="entry name" value="HisK_dim/P_dom"/>
</dbReference>
<proteinExistence type="predicted"/>
<dbReference type="Pfam" id="PF00512">
    <property type="entry name" value="HisKA"/>
    <property type="match status" value="1"/>
</dbReference>
<keyword evidence="11" id="KW-0804">Transcription</keyword>
<dbReference type="PRINTS" id="PR00344">
    <property type="entry name" value="BCTRLSENSOR"/>
</dbReference>
<feature type="domain" description="Histidine kinase" evidence="14">
    <location>
        <begin position="965"/>
        <end position="1184"/>
    </location>
</feature>
<dbReference type="Pfam" id="PF07494">
    <property type="entry name" value="Reg_prop"/>
    <property type="match status" value="2"/>
</dbReference>
<dbReference type="GO" id="GO:0043565">
    <property type="term" value="F:sequence-specific DNA binding"/>
    <property type="evidence" value="ECO:0007669"/>
    <property type="project" value="InterPro"/>
</dbReference>
<dbReference type="SUPFAM" id="SSF46689">
    <property type="entry name" value="Homeodomain-like"/>
    <property type="match status" value="1"/>
</dbReference>
<keyword evidence="8" id="KW-0902">Two-component regulatory system</keyword>
<dbReference type="InterPro" id="IPR036890">
    <property type="entry name" value="HATPase_C_sf"/>
</dbReference>
<dbReference type="GO" id="GO:0000155">
    <property type="term" value="F:phosphorelay sensor kinase activity"/>
    <property type="evidence" value="ECO:0007669"/>
    <property type="project" value="InterPro"/>
</dbReference>
<dbReference type="Pfam" id="PF02518">
    <property type="entry name" value="HATPase_c"/>
    <property type="match status" value="1"/>
</dbReference>
<dbReference type="SMART" id="SM00388">
    <property type="entry name" value="HisKA"/>
    <property type="match status" value="1"/>
</dbReference>
<reference evidence="16 17" key="1">
    <citation type="submission" date="2017-10" db="EMBL/GenBank/DDBJ databases">
        <title>The draft genome sequence of Lewinella nigricans NBRC 102662.</title>
        <authorList>
            <person name="Wang K."/>
        </authorList>
    </citation>
    <scope>NUCLEOTIDE SEQUENCE [LARGE SCALE GENOMIC DNA]</scope>
    <source>
        <strain evidence="16 17">NBRC 102662</strain>
    </source>
</reference>
<accession>A0A2D0NB31</accession>
<dbReference type="SUPFAM" id="SSF55874">
    <property type="entry name" value="ATPase domain of HSP90 chaperone/DNA topoisomerase II/histidine kinase"/>
    <property type="match status" value="1"/>
</dbReference>
<dbReference type="FunFam" id="3.30.565.10:FF:000037">
    <property type="entry name" value="Hybrid sensor histidine kinase/response regulator"/>
    <property type="match status" value="1"/>
</dbReference>
<evidence type="ECO:0000256" key="9">
    <source>
        <dbReference type="ARBA" id="ARBA00023015"/>
    </source>
</evidence>
<dbReference type="Gene3D" id="3.30.565.10">
    <property type="entry name" value="Histidine kinase-like ATPase, C-terminal domain"/>
    <property type="match status" value="1"/>
</dbReference>
<keyword evidence="10" id="KW-0238">DNA-binding</keyword>
<evidence type="ECO:0000256" key="4">
    <source>
        <dbReference type="ARBA" id="ARBA00022679"/>
    </source>
</evidence>
<gene>
    <name evidence="16" type="ORF">CRP01_14695</name>
</gene>
<keyword evidence="5" id="KW-0547">Nucleotide-binding</keyword>
<dbReference type="SMART" id="SM00448">
    <property type="entry name" value="REC"/>
    <property type="match status" value="1"/>
</dbReference>
<dbReference type="InterPro" id="IPR013783">
    <property type="entry name" value="Ig-like_fold"/>
</dbReference>
<dbReference type="PROSITE" id="PS50110">
    <property type="entry name" value="RESPONSE_REGULATORY"/>
    <property type="match status" value="1"/>
</dbReference>
<evidence type="ECO:0000259" key="15">
    <source>
        <dbReference type="PROSITE" id="PS50110"/>
    </source>
</evidence>
<dbReference type="InterPro" id="IPR015943">
    <property type="entry name" value="WD40/YVTN_repeat-like_dom_sf"/>
</dbReference>
<dbReference type="SUPFAM" id="SSF47384">
    <property type="entry name" value="Homodimeric domain of signal transducing histidine kinase"/>
    <property type="match status" value="1"/>
</dbReference>
<dbReference type="InterPro" id="IPR018060">
    <property type="entry name" value="HTH_AraC"/>
</dbReference>
<dbReference type="SUPFAM" id="SSF63829">
    <property type="entry name" value="Calcium-dependent phosphotriesterase"/>
    <property type="match status" value="3"/>
</dbReference>
<keyword evidence="9" id="KW-0805">Transcription regulation</keyword>
<protein>
    <recommendedName>
        <fullName evidence="2">histidine kinase</fullName>
        <ecNumber evidence="2">2.7.13.3</ecNumber>
    </recommendedName>
</protein>
<evidence type="ECO:0000259" key="13">
    <source>
        <dbReference type="PROSITE" id="PS01124"/>
    </source>
</evidence>
<dbReference type="InterPro" id="IPR009057">
    <property type="entry name" value="Homeodomain-like_sf"/>
</dbReference>
<dbReference type="GO" id="GO:0005524">
    <property type="term" value="F:ATP binding"/>
    <property type="evidence" value="ECO:0007669"/>
    <property type="project" value="UniProtKB-KW"/>
</dbReference>
<dbReference type="CDD" id="cd16922">
    <property type="entry name" value="HATPase_EvgS-ArcB-TorS-like"/>
    <property type="match status" value="1"/>
</dbReference>
<dbReference type="InterPro" id="IPR018062">
    <property type="entry name" value="HTH_AraC-typ_CS"/>
</dbReference>
<evidence type="ECO:0000256" key="6">
    <source>
        <dbReference type="ARBA" id="ARBA00022777"/>
    </source>
</evidence>
<dbReference type="SMART" id="SM00387">
    <property type="entry name" value="HATPase_c"/>
    <property type="match status" value="1"/>
</dbReference>
<dbReference type="Gene3D" id="3.40.50.2300">
    <property type="match status" value="1"/>
</dbReference>
<evidence type="ECO:0000256" key="3">
    <source>
        <dbReference type="ARBA" id="ARBA00022553"/>
    </source>
</evidence>
<dbReference type="EC" id="2.7.13.3" evidence="2"/>
<dbReference type="Pfam" id="PF07495">
    <property type="entry name" value="Y_Y_Y"/>
    <property type="match status" value="1"/>
</dbReference>
<keyword evidence="4" id="KW-0808">Transferase</keyword>
<keyword evidence="3 12" id="KW-0597">Phosphoprotein</keyword>
<dbReference type="EMBL" id="PDUD01000020">
    <property type="protein sequence ID" value="PHN05722.1"/>
    <property type="molecule type" value="Genomic_DNA"/>
</dbReference>
<dbReference type="PANTHER" id="PTHR43547:SF2">
    <property type="entry name" value="HYBRID SIGNAL TRANSDUCTION HISTIDINE KINASE C"/>
    <property type="match status" value="1"/>
</dbReference>
<evidence type="ECO:0000256" key="5">
    <source>
        <dbReference type="ARBA" id="ARBA00022741"/>
    </source>
</evidence>
<dbReference type="CDD" id="cd17574">
    <property type="entry name" value="REC_OmpR"/>
    <property type="match status" value="1"/>
</dbReference>
<dbReference type="SMART" id="SM00342">
    <property type="entry name" value="HTH_ARAC"/>
    <property type="match status" value="1"/>
</dbReference>
<comment type="caution">
    <text evidence="16">The sequence shown here is derived from an EMBL/GenBank/DDBJ whole genome shotgun (WGS) entry which is preliminary data.</text>
</comment>
<evidence type="ECO:0000259" key="14">
    <source>
        <dbReference type="PROSITE" id="PS50109"/>
    </source>
</evidence>
<dbReference type="CDD" id="cd00082">
    <property type="entry name" value="HisKA"/>
    <property type="match status" value="1"/>
</dbReference>
<dbReference type="Gene3D" id="2.60.40.10">
    <property type="entry name" value="Immunoglobulins"/>
    <property type="match status" value="1"/>
</dbReference>
<evidence type="ECO:0000256" key="12">
    <source>
        <dbReference type="PROSITE-ProRule" id="PRU00169"/>
    </source>
</evidence>
<feature type="domain" description="HTH araC/xylS-type" evidence="13">
    <location>
        <begin position="1375"/>
        <end position="1474"/>
    </location>
</feature>
<dbReference type="PROSITE" id="PS00041">
    <property type="entry name" value="HTH_ARAC_FAMILY_1"/>
    <property type="match status" value="1"/>
</dbReference>
<dbReference type="PANTHER" id="PTHR43547">
    <property type="entry name" value="TWO-COMPONENT HISTIDINE KINASE"/>
    <property type="match status" value="1"/>
</dbReference>
<evidence type="ECO:0000256" key="8">
    <source>
        <dbReference type="ARBA" id="ARBA00023012"/>
    </source>
</evidence>
<dbReference type="InterPro" id="IPR001789">
    <property type="entry name" value="Sig_transdc_resp-reg_receiver"/>
</dbReference>
<dbReference type="InterPro" id="IPR011110">
    <property type="entry name" value="Reg_prop"/>
</dbReference>
<dbReference type="OrthoDB" id="1927110at2"/>
<feature type="domain" description="Response regulatory" evidence="15">
    <location>
        <begin position="1229"/>
        <end position="1344"/>
    </location>
</feature>
<dbReference type="Proteomes" id="UP000223913">
    <property type="component" value="Unassembled WGS sequence"/>
</dbReference>
<evidence type="ECO:0000313" key="16">
    <source>
        <dbReference type="EMBL" id="PHN05722.1"/>
    </source>
</evidence>
<evidence type="ECO:0000256" key="1">
    <source>
        <dbReference type="ARBA" id="ARBA00000085"/>
    </source>
</evidence>
<evidence type="ECO:0000256" key="10">
    <source>
        <dbReference type="ARBA" id="ARBA00023125"/>
    </source>
</evidence>
<dbReference type="PROSITE" id="PS01124">
    <property type="entry name" value="HTH_ARAC_FAMILY_2"/>
    <property type="match status" value="1"/>
</dbReference>
<dbReference type="Gene3D" id="1.10.10.60">
    <property type="entry name" value="Homeodomain-like"/>
    <property type="match status" value="1"/>
</dbReference>
<dbReference type="InterPro" id="IPR004358">
    <property type="entry name" value="Sig_transdc_His_kin-like_C"/>
</dbReference>
<comment type="catalytic activity">
    <reaction evidence="1">
        <text>ATP + protein L-histidine = ADP + protein N-phospho-L-histidine.</text>
        <dbReference type="EC" id="2.7.13.3"/>
    </reaction>
</comment>
<keyword evidence="7" id="KW-0067">ATP-binding</keyword>
<dbReference type="Gene3D" id="2.130.10.10">
    <property type="entry name" value="YVTN repeat-like/Quinoprotein amine dehydrogenase"/>
    <property type="match status" value="3"/>
</dbReference>
<dbReference type="InterPro" id="IPR005467">
    <property type="entry name" value="His_kinase_dom"/>
</dbReference>
<dbReference type="PROSITE" id="PS50109">
    <property type="entry name" value="HIS_KIN"/>
    <property type="match status" value="1"/>
</dbReference>
<dbReference type="Pfam" id="PF12833">
    <property type="entry name" value="HTH_18"/>
    <property type="match status" value="1"/>
</dbReference>
<dbReference type="InterPro" id="IPR003594">
    <property type="entry name" value="HATPase_dom"/>
</dbReference>
<dbReference type="InterPro" id="IPR011123">
    <property type="entry name" value="Y_Y_Y"/>
</dbReference>
<dbReference type="SUPFAM" id="SSF52172">
    <property type="entry name" value="CheY-like"/>
    <property type="match status" value="1"/>
</dbReference>
<organism evidence="16 17">
    <name type="scientific">Flavilitoribacter nigricans (strain ATCC 23147 / DSM 23189 / NBRC 102662 / NCIMB 1420 / SS-2)</name>
    <name type="common">Lewinella nigricans</name>
    <dbReference type="NCBI Taxonomy" id="1122177"/>
    <lineage>
        <taxon>Bacteria</taxon>
        <taxon>Pseudomonadati</taxon>
        <taxon>Bacteroidota</taxon>
        <taxon>Saprospiria</taxon>
        <taxon>Saprospirales</taxon>
        <taxon>Lewinellaceae</taxon>
        <taxon>Flavilitoribacter</taxon>
    </lineage>
</organism>
<dbReference type="PROSITE" id="PS51257">
    <property type="entry name" value="PROKAR_LIPOPROTEIN"/>
    <property type="match status" value="1"/>
</dbReference>
<keyword evidence="17" id="KW-1185">Reference proteome</keyword>
<sequence>MTPRYKNFLPVLLIILWLSCAKDDQKSSQFDPDILPETLTDTLFSKAGDPIRTGEPIRVKFKKIPLDSVKSSSSQLQAIPEIFPALSETSPAIQPRVTTLPEELPTAEPGVGKFAMPTQHPVRGKILPVKMMPPQEIGPFRFNDDANINIKYLDVDQGMSSSYVSAMLEDSRSNFWIGTSGGGVLRFDGNNLTAFNFKDFGIFTVYPRLEDSDGNIWFETFAHGVICYNGARFVQFGKEEGLLENRNRSIIEDDQRRIWIGANKGVNCLELNEDGITGKVSYYTPDEGLLVGRILALEEDSKGQIWFAGSEGFCRYDGHQFVAITEAEGLSGRWGYSLMEDSKGSIWLGTAAGVSRLSGNTLTHFTEQEGMAGPNITDIHEDERGRIWLSSSGGVSIYDGEKFRIHRVKNADIPMEFTGLMEDSYGNFWFGSQGRGLIKLDLKHNFENFQKIEEDGFAVAQAIELDRNGNYWFGTPGRGIYRFDGKQFYRFSQAEGLAHDFIYSILEDREGRIWIGTRSGLSQLIPDKRGIGGVFSNFPPLFGERPAVIFDLLEDTKGRVWIATSNGLGYFTGETFVDYSADMTIPRMVVFSIFESSTGAIWLGTTNGAVKIETVNNDIKSTFTFITEKEGFGLKGVNDIVEDKKGNLWFAGPEGASYYDGKNFLKVPLKDSWWNHSYRTMGKYNSLLVDSLNRIWISREKELSLIVPKEAVPKQISVEDSMTFNDLYQIFNFGKDDGIFTFEMYARSVLLDDKNRIWWGGGPYCVRLDLNEFQLPQEPPRMNLNHIEIRQQFVDFRSLSDSLYRDTIANHQAIMASFDSVVPFRNYPETLDLPYDLNHLTFHFSATDWADPTAIRYRFRIEGLEEGWSQPQASPRADYRNLPPGEHQLLVQAIGKAQKWSAPFVYSFRIRPPWWQTRWAYLLWILLAGTLVMTIYRYQLKRKLALAENERLLELDQVKSRLFTNITHEFRTPLTIILGMADQIRSRPEKWLEPGSEMIRRNGRQVLHLVNQMLDLARIESATLDKKMVQANVISYLKYLAESFQSLAITRRIRLYFIAEMETYRMDFEPTHLMQIVTNLLTNALKFTPAGGEVHFRTKEIKKSAATYLQICIRDTGEGIAPENQSKIFDRFYQVNSSGERMRSGTGIGLALTKELIELHGGSIEVSSKVGIGTEFTVLLPVGHAAPLVELLEGELLDNNLLPLATSGLESGPELETETSGTVKEDANELLIVEDNTDVVRYLQACLRGHYELIIARNGTEGIQLATDRVPDIIISDVMMPGKSGFELCQTLKSDEKTSHIPIILLTAKGDLDSKVYGLSHGADVYLPKPFYEKELLAHLENLIVQRQKLQTYYQRILKGIAPADPTPHENPFLTKVLQLVEANLDQSELDIQSIADQMFVTRVQLFRKIKALTGSSPSQFIRSYRLRRGKQLLLGTQLSVAEIAYRTGFSDPSYFSKTFKDEFGVSPSAIRKDNLK</sequence>
<evidence type="ECO:0000313" key="17">
    <source>
        <dbReference type="Proteomes" id="UP000223913"/>
    </source>
</evidence>
<dbReference type="GO" id="GO:0003700">
    <property type="term" value="F:DNA-binding transcription factor activity"/>
    <property type="evidence" value="ECO:0007669"/>
    <property type="project" value="InterPro"/>
</dbReference>
<dbReference type="InterPro" id="IPR011006">
    <property type="entry name" value="CheY-like_superfamily"/>
</dbReference>
<evidence type="ECO:0000256" key="2">
    <source>
        <dbReference type="ARBA" id="ARBA00012438"/>
    </source>
</evidence>
<dbReference type="InterPro" id="IPR036097">
    <property type="entry name" value="HisK_dim/P_sf"/>
</dbReference>